<dbReference type="EMBL" id="JACHMH010000001">
    <property type="protein sequence ID" value="MBB4678570.1"/>
    <property type="molecule type" value="Genomic_DNA"/>
</dbReference>
<gene>
    <name evidence="3" type="ORF">HNR67_004688</name>
</gene>
<dbReference type="AlphaFoldDB" id="A0A7W7CCH1"/>
<keyword evidence="4" id="KW-1185">Reference proteome</keyword>
<reference evidence="3 4" key="1">
    <citation type="submission" date="2020-08" db="EMBL/GenBank/DDBJ databases">
        <title>Sequencing the genomes of 1000 actinobacteria strains.</title>
        <authorList>
            <person name="Klenk H.-P."/>
        </authorList>
    </citation>
    <scope>NUCLEOTIDE SEQUENCE [LARGE SCALE GENOMIC DNA]</scope>
    <source>
        <strain evidence="3 4">DSM 44230</strain>
    </source>
</reference>
<name>A0A7W7CCH1_9PSEU</name>
<dbReference type="PROSITE" id="PS50937">
    <property type="entry name" value="HTH_MERR_2"/>
    <property type="match status" value="1"/>
</dbReference>
<dbReference type="CDD" id="cd00592">
    <property type="entry name" value="HTH_MerR-like"/>
    <property type="match status" value="1"/>
</dbReference>
<sequence>MNENELYPIGDAARRAGLSVSAIRYYADAGVIAPTRQTDSGHRFYDIGAIARLDLVRTLRDLGAGLEDIRKLLAEETSLGELAATHLELIERQMRDLHARRAVLRTIVNQPTTTERVALMHNLAAMSDDHRNQLLDAFWTEVTTGLTVHPAYTEQLHRLRPQLPAEPSTEQLQAWIRLADLVQGLEFRDAVRRYLHTAFASPRAVDQTAPPRMARAEELRQVQVEAWQAERSGLAPDTPKAREIAERLLFSLGEFTATATGQPVNAEGLAELRNSMINYDPADAGSQAGARAAAEFTSLFDPFLELMAAINGTPHPDPAGEVSDAWLAAALDVS</sequence>
<evidence type="ECO:0000259" key="2">
    <source>
        <dbReference type="PROSITE" id="PS50937"/>
    </source>
</evidence>
<dbReference type="SMART" id="SM00422">
    <property type="entry name" value="HTH_MERR"/>
    <property type="match status" value="1"/>
</dbReference>
<dbReference type="Proteomes" id="UP000533598">
    <property type="component" value="Unassembled WGS sequence"/>
</dbReference>
<accession>A0A7W7CCH1</accession>
<dbReference type="RefSeq" id="WP_185004393.1">
    <property type="nucleotide sequence ID" value="NZ_BAAAUI010000036.1"/>
</dbReference>
<organism evidence="3 4">
    <name type="scientific">Crossiella cryophila</name>
    <dbReference type="NCBI Taxonomy" id="43355"/>
    <lineage>
        <taxon>Bacteria</taxon>
        <taxon>Bacillati</taxon>
        <taxon>Actinomycetota</taxon>
        <taxon>Actinomycetes</taxon>
        <taxon>Pseudonocardiales</taxon>
        <taxon>Pseudonocardiaceae</taxon>
        <taxon>Crossiella</taxon>
    </lineage>
</organism>
<comment type="caution">
    <text evidence="3">The sequence shown here is derived from an EMBL/GenBank/DDBJ whole genome shotgun (WGS) entry which is preliminary data.</text>
</comment>
<proteinExistence type="predicted"/>
<dbReference type="InterPro" id="IPR009061">
    <property type="entry name" value="DNA-bd_dom_put_sf"/>
</dbReference>
<keyword evidence="1 3" id="KW-0238">DNA-binding</keyword>
<dbReference type="Pfam" id="PF13411">
    <property type="entry name" value="MerR_1"/>
    <property type="match status" value="1"/>
</dbReference>
<dbReference type="GO" id="GO:0003700">
    <property type="term" value="F:DNA-binding transcription factor activity"/>
    <property type="evidence" value="ECO:0007669"/>
    <property type="project" value="InterPro"/>
</dbReference>
<dbReference type="InterPro" id="IPR000551">
    <property type="entry name" value="MerR-type_HTH_dom"/>
</dbReference>
<protein>
    <submittedName>
        <fullName evidence="3">DNA-binding transcriptional MerR regulator</fullName>
    </submittedName>
</protein>
<dbReference type="InterPro" id="IPR047057">
    <property type="entry name" value="MerR_fam"/>
</dbReference>
<dbReference type="PRINTS" id="PR00040">
    <property type="entry name" value="HTHMERR"/>
</dbReference>
<dbReference type="Gene3D" id="1.10.1660.10">
    <property type="match status" value="1"/>
</dbReference>
<evidence type="ECO:0000256" key="1">
    <source>
        <dbReference type="ARBA" id="ARBA00023125"/>
    </source>
</evidence>
<feature type="domain" description="HTH merR-type" evidence="2">
    <location>
        <begin position="6"/>
        <end position="75"/>
    </location>
</feature>
<dbReference type="PANTHER" id="PTHR30204">
    <property type="entry name" value="REDOX-CYCLING DRUG-SENSING TRANSCRIPTIONAL ACTIVATOR SOXR"/>
    <property type="match status" value="1"/>
</dbReference>
<dbReference type="PANTHER" id="PTHR30204:SF97">
    <property type="entry name" value="MERR FAMILY REGULATORY PROTEIN"/>
    <property type="match status" value="1"/>
</dbReference>
<evidence type="ECO:0000313" key="4">
    <source>
        <dbReference type="Proteomes" id="UP000533598"/>
    </source>
</evidence>
<evidence type="ECO:0000313" key="3">
    <source>
        <dbReference type="EMBL" id="MBB4678570.1"/>
    </source>
</evidence>
<dbReference type="GO" id="GO:0003677">
    <property type="term" value="F:DNA binding"/>
    <property type="evidence" value="ECO:0007669"/>
    <property type="project" value="UniProtKB-KW"/>
</dbReference>
<dbReference type="SUPFAM" id="SSF46955">
    <property type="entry name" value="Putative DNA-binding domain"/>
    <property type="match status" value="1"/>
</dbReference>